<protein>
    <submittedName>
        <fullName evidence="1">Uncharacterized protein</fullName>
    </submittedName>
</protein>
<dbReference type="EMBL" id="JAAAHW010004166">
    <property type="protein sequence ID" value="KAF9977771.1"/>
    <property type="molecule type" value="Genomic_DNA"/>
</dbReference>
<dbReference type="OrthoDB" id="2399547at2759"/>
<evidence type="ECO:0000313" key="2">
    <source>
        <dbReference type="Proteomes" id="UP000749646"/>
    </source>
</evidence>
<accession>A0A9P6M8E8</accession>
<keyword evidence="2" id="KW-1185">Reference proteome</keyword>
<organism evidence="1 2">
    <name type="scientific">Modicella reniformis</name>
    <dbReference type="NCBI Taxonomy" id="1440133"/>
    <lineage>
        <taxon>Eukaryota</taxon>
        <taxon>Fungi</taxon>
        <taxon>Fungi incertae sedis</taxon>
        <taxon>Mucoromycota</taxon>
        <taxon>Mortierellomycotina</taxon>
        <taxon>Mortierellomycetes</taxon>
        <taxon>Mortierellales</taxon>
        <taxon>Mortierellaceae</taxon>
        <taxon>Modicella</taxon>
    </lineage>
</organism>
<name>A0A9P6M8E8_9FUNG</name>
<evidence type="ECO:0000313" key="1">
    <source>
        <dbReference type="EMBL" id="KAF9977771.1"/>
    </source>
</evidence>
<proteinExistence type="predicted"/>
<dbReference type="Proteomes" id="UP000749646">
    <property type="component" value="Unassembled WGS sequence"/>
</dbReference>
<sequence length="87" mass="9728">MTRGSNTFKEMATDLSNTELELKGVTASTHFSDLALNICDIEDEICTAKDKKQAIEEDRQLEVDARVQKRNSSVLDRKERLKGKAAA</sequence>
<reference evidence="1" key="1">
    <citation type="journal article" date="2020" name="Fungal Divers.">
        <title>Resolving the Mortierellaceae phylogeny through synthesis of multi-gene phylogenetics and phylogenomics.</title>
        <authorList>
            <person name="Vandepol N."/>
            <person name="Liber J."/>
            <person name="Desiro A."/>
            <person name="Na H."/>
            <person name="Kennedy M."/>
            <person name="Barry K."/>
            <person name="Grigoriev I.V."/>
            <person name="Miller A.N."/>
            <person name="O'Donnell K."/>
            <person name="Stajich J.E."/>
            <person name="Bonito G."/>
        </authorList>
    </citation>
    <scope>NUCLEOTIDE SEQUENCE</scope>
    <source>
        <strain evidence="1">MES-2147</strain>
    </source>
</reference>
<comment type="caution">
    <text evidence="1">The sequence shown here is derived from an EMBL/GenBank/DDBJ whole genome shotgun (WGS) entry which is preliminary data.</text>
</comment>
<gene>
    <name evidence="1" type="ORF">BGZ65_007261</name>
</gene>
<dbReference type="AlphaFoldDB" id="A0A9P6M8E8"/>